<gene>
    <name evidence="2" type="ORF">PU1002_05736</name>
</gene>
<dbReference type="Pfam" id="PF15461">
    <property type="entry name" value="BCD"/>
    <property type="match status" value="1"/>
</dbReference>
<dbReference type="NCBIfam" id="TIGR03753">
    <property type="entry name" value="blh_monoox"/>
    <property type="match status" value="1"/>
</dbReference>
<dbReference type="GO" id="GO:0005886">
    <property type="term" value="C:plasma membrane"/>
    <property type="evidence" value="ECO:0007669"/>
    <property type="project" value="UniProtKB-SubCell"/>
</dbReference>
<dbReference type="Proteomes" id="UP000005306">
    <property type="component" value="Unassembled WGS sequence"/>
</dbReference>
<keyword evidence="1" id="KW-1003">Cell membrane</keyword>
<evidence type="ECO:0000313" key="3">
    <source>
        <dbReference type="Proteomes" id="UP000005306"/>
    </source>
</evidence>
<comment type="catalytic activity">
    <reaction evidence="1">
        <text>all-trans-beta-carotene + O2 = 2 all-trans-retinal</text>
        <dbReference type="Rhea" id="RHEA:32887"/>
        <dbReference type="ChEBI" id="CHEBI:15379"/>
        <dbReference type="ChEBI" id="CHEBI:17579"/>
        <dbReference type="ChEBI" id="CHEBI:17898"/>
        <dbReference type="EC" id="1.13.11.63"/>
    </reaction>
</comment>
<feature type="binding site" evidence="1">
    <location>
        <position position="229"/>
    </location>
    <ligand>
        <name>Fe cation</name>
        <dbReference type="ChEBI" id="CHEBI:24875"/>
    </ligand>
</feature>
<comment type="cofactor">
    <cofactor evidence="1">
        <name>Fe(2+)</name>
        <dbReference type="ChEBI" id="CHEBI:29033"/>
    </cofactor>
</comment>
<comment type="subcellular location">
    <subcellularLocation>
        <location evidence="1">Cell membrane</location>
        <topology evidence="1">Multi-pass membrane protein</topology>
    </subcellularLocation>
</comment>
<protein>
    <recommendedName>
        <fullName evidence="1">Probable beta-carotene 15,15'-dioxygenase</fullName>
        <ecNumber evidence="1">1.13.11.63</ecNumber>
    </recommendedName>
</protein>
<feature type="binding site" evidence="1">
    <location>
        <position position="233"/>
    </location>
    <ligand>
        <name>Fe cation</name>
        <dbReference type="ChEBI" id="CHEBI:24875"/>
    </ligand>
</feature>
<dbReference type="EMBL" id="AAPV01000001">
    <property type="protein sequence ID" value="EAS85198.1"/>
    <property type="molecule type" value="Genomic_DNA"/>
</dbReference>
<feature type="binding site" evidence="1">
    <location>
        <position position="52"/>
    </location>
    <ligand>
        <name>Fe cation</name>
        <dbReference type="ChEBI" id="CHEBI:24875"/>
    </ligand>
</feature>
<feature type="transmembrane region" description="Helical" evidence="1">
    <location>
        <begin position="9"/>
        <end position="28"/>
    </location>
</feature>
<evidence type="ECO:0000256" key="1">
    <source>
        <dbReference type="HAMAP-Rule" id="MF_02093"/>
    </source>
</evidence>
<dbReference type="AlphaFoldDB" id="Q1V0N0"/>
<organism evidence="2 3">
    <name type="scientific">Pelagibacter ubique (strain HTCC1002)</name>
    <dbReference type="NCBI Taxonomy" id="314261"/>
    <lineage>
        <taxon>Bacteria</taxon>
        <taxon>Pseudomonadati</taxon>
        <taxon>Pseudomonadota</taxon>
        <taxon>Alphaproteobacteria</taxon>
        <taxon>Candidatus Pelagibacterales</taxon>
        <taxon>Candidatus Pelagibacteraceae</taxon>
        <taxon>Candidatus Pelagibacter</taxon>
    </lineage>
</organism>
<proteinExistence type="inferred from homology"/>
<dbReference type="RefSeq" id="WP_006997785.1">
    <property type="nucleotide sequence ID" value="NZ_CH724130.1"/>
</dbReference>
<keyword evidence="1" id="KW-0408">Iron</keyword>
<name>Q1V0N0_PELU1</name>
<comment type="similarity">
    <text evidence="1">Belongs to the Brp/Blh beta-carotene diooxygenase family.</text>
</comment>
<keyword evidence="1" id="KW-0223">Dioxygenase</keyword>
<dbReference type="GO" id="GO:0003834">
    <property type="term" value="F:beta-carotene 15,15'-dioxygenase activity"/>
    <property type="evidence" value="ECO:0007669"/>
    <property type="project" value="UniProtKB-EC"/>
</dbReference>
<dbReference type="InterPro" id="IPR022270">
    <property type="entry name" value="Blh_diox"/>
</dbReference>
<feature type="transmembrane region" description="Helical" evidence="1">
    <location>
        <begin position="257"/>
        <end position="276"/>
    </location>
</feature>
<feature type="binding site" evidence="1">
    <location>
        <position position="108"/>
    </location>
    <ligand>
        <name>Fe cation</name>
        <dbReference type="ChEBI" id="CHEBI:24875"/>
    </ligand>
</feature>
<dbReference type="HAMAP" id="MF_02093">
    <property type="entry name" value="Beta_carotene_diox"/>
    <property type="match status" value="1"/>
</dbReference>
<keyword evidence="1" id="KW-0472">Membrane</keyword>
<accession>Q1V0N0</accession>
<reference evidence="2 3" key="1">
    <citation type="submission" date="2006-04" db="EMBL/GenBank/DDBJ databases">
        <authorList>
            <person name="Giovannoni S.J."/>
            <person name="Cho J.-C."/>
            <person name="Ferriera S."/>
            <person name="Johnson J."/>
            <person name="Kravitz S."/>
            <person name="Halpern A."/>
            <person name="Remington K."/>
            <person name="Beeson K."/>
            <person name="Tran B."/>
            <person name="Rogers Y.-H."/>
            <person name="Friedman R."/>
            <person name="Venter J.C."/>
        </authorList>
    </citation>
    <scope>NUCLEOTIDE SEQUENCE [LARGE SCALE GENOMIC DNA]</scope>
    <source>
        <strain evidence="2 3">HTCC1002</strain>
    </source>
</reference>
<feature type="transmembrane region" description="Helical" evidence="1">
    <location>
        <begin position="34"/>
        <end position="55"/>
    </location>
</feature>
<keyword evidence="1" id="KW-0479">Metal-binding</keyword>
<evidence type="ECO:0000313" key="2">
    <source>
        <dbReference type="EMBL" id="EAS85198.1"/>
    </source>
</evidence>
<comment type="function">
    <text evidence="1">Catalyzes the cleavage of beta-carotene at its central double bond (15,15') to yield two molecules of all-trans-retinal.</text>
</comment>
<keyword evidence="1" id="KW-0560">Oxidoreductase</keyword>
<dbReference type="EC" id="1.13.11.63" evidence="1"/>
<feature type="transmembrane region" description="Helical" evidence="1">
    <location>
        <begin position="173"/>
        <end position="191"/>
    </location>
</feature>
<keyword evidence="1" id="KW-1133">Transmembrane helix</keyword>
<dbReference type="GO" id="GO:0010436">
    <property type="term" value="F:carotenoid dioxygenase activity"/>
    <property type="evidence" value="ECO:0007669"/>
    <property type="project" value="UniProtKB-UniRule"/>
</dbReference>
<feature type="transmembrane region" description="Helical" evidence="1">
    <location>
        <begin position="197"/>
        <end position="227"/>
    </location>
</feature>
<comment type="caution">
    <text evidence="2">The sequence shown here is derived from an EMBL/GenBank/DDBJ whole genome shotgun (WGS) entry which is preliminary data.</text>
</comment>
<feature type="transmembrane region" description="Helical" evidence="1">
    <location>
        <begin position="288"/>
        <end position="307"/>
    </location>
</feature>
<dbReference type="HOGENOM" id="CLU_068196_1_0_5"/>
<feature type="transmembrane region" description="Helical" evidence="1">
    <location>
        <begin position="126"/>
        <end position="152"/>
    </location>
</feature>
<feature type="transmembrane region" description="Helical" evidence="1">
    <location>
        <begin position="76"/>
        <end position="106"/>
    </location>
</feature>
<dbReference type="GO" id="GO:0016121">
    <property type="term" value="P:carotene catabolic process"/>
    <property type="evidence" value="ECO:0007669"/>
    <property type="project" value="UniProtKB-UniRule"/>
</dbReference>
<sequence length="312" mass="36438">MINNQIKKINFFHSIIFLFFSTSLALIFDQFKSLSISPIICLLLILSIGISHGALDNQKGKGLIKLYNINNIYYFYLIYLTIAATTITIWLLAPTLSLIIFLIVAAYHFGKEDTEFLITKKSNINIILYFLKGILIIIAPLMFHFVETINIFKLLLIQNESFYLFLNFIENNYIISFIFLISLLTNIYFFLKGFKLVNLLIFFDFTSILILNYFFAPLVAFTLYFCFLHSFRHSLSLITELDKYNFKNGLLIFIKKAVPLTILTAIFYLLSLYYLSNHYLVNEAIYKVIFIGLASLTFPHILLEYFLEKNEK</sequence>
<keyword evidence="1 2" id="KW-0812">Transmembrane</keyword>
<dbReference type="GO" id="GO:0005506">
    <property type="term" value="F:iron ion binding"/>
    <property type="evidence" value="ECO:0007669"/>
    <property type="project" value="UniProtKB-UniRule"/>
</dbReference>